<feature type="transmembrane region" description="Helical" evidence="2">
    <location>
        <begin position="12"/>
        <end position="32"/>
    </location>
</feature>
<dbReference type="EMBL" id="JBJKFK010000629">
    <property type="protein sequence ID" value="KAL3315969.1"/>
    <property type="molecule type" value="Genomic_DNA"/>
</dbReference>
<keyword evidence="4" id="KW-1185">Reference proteome</keyword>
<feature type="transmembrane region" description="Helical" evidence="2">
    <location>
        <begin position="188"/>
        <end position="207"/>
    </location>
</feature>
<evidence type="ECO:0000256" key="2">
    <source>
        <dbReference type="SAM" id="Phobius"/>
    </source>
</evidence>
<reference evidence="3 4" key="1">
    <citation type="submission" date="2024-11" db="EMBL/GenBank/DDBJ databases">
        <title>Adaptive evolution of stress response genes in parasites aligns with host niche diversity.</title>
        <authorList>
            <person name="Hahn C."/>
            <person name="Resl P."/>
        </authorList>
    </citation>
    <scope>NUCLEOTIDE SEQUENCE [LARGE SCALE GENOMIC DNA]</scope>
    <source>
        <strain evidence="3">EGGRZ-B1_66</strain>
        <tissue evidence="3">Body</tissue>
    </source>
</reference>
<feature type="region of interest" description="Disordered" evidence="1">
    <location>
        <begin position="286"/>
        <end position="308"/>
    </location>
</feature>
<evidence type="ECO:0000256" key="1">
    <source>
        <dbReference type="SAM" id="MobiDB-lite"/>
    </source>
</evidence>
<evidence type="ECO:0000313" key="3">
    <source>
        <dbReference type="EMBL" id="KAL3315969.1"/>
    </source>
</evidence>
<evidence type="ECO:0008006" key="5">
    <source>
        <dbReference type="Google" id="ProtNLM"/>
    </source>
</evidence>
<dbReference type="AlphaFoldDB" id="A0ABD2Q8S7"/>
<feature type="transmembrane region" description="Helical" evidence="2">
    <location>
        <begin position="156"/>
        <end position="176"/>
    </location>
</feature>
<accession>A0ABD2Q8S7</accession>
<name>A0ABD2Q8S7_9PLAT</name>
<proteinExistence type="predicted"/>
<sequence>MMEIYIGNSNSIVTIVLCVVALLAHGFTLYVLSKIPDENKSFVDLINKIKQMMDGIMTILIGVINSCIFGKPPTFTGRPRKITFVYIAYLFTLSYHNVKLMFMIGSTLSQIILFRQRHLRMLIGIPFLVLGLIAAATFGRYPKNAHHFEVALKQSFLFFMGCLILSSLALVISIAVHRRQVQTNTKMVFGWNLETLFSYTPLGVLFIREFITSKPTMTFALSFISMDFYIVITSFSDFLVSYFCNDNFKRSVRQLFKRTRDNELLIEAEPEEENLVFPNLDEMKLEDDPGQENTLLGRDTAYPQQEFA</sequence>
<keyword evidence="2" id="KW-0812">Transmembrane</keyword>
<protein>
    <recommendedName>
        <fullName evidence="5">Vomeronasal type-1 receptor</fullName>
    </recommendedName>
</protein>
<feature type="transmembrane region" description="Helical" evidence="2">
    <location>
        <begin position="83"/>
        <end position="102"/>
    </location>
</feature>
<feature type="transmembrane region" description="Helical" evidence="2">
    <location>
        <begin position="52"/>
        <end position="71"/>
    </location>
</feature>
<evidence type="ECO:0000313" key="4">
    <source>
        <dbReference type="Proteomes" id="UP001626550"/>
    </source>
</evidence>
<feature type="transmembrane region" description="Helical" evidence="2">
    <location>
        <begin position="122"/>
        <end position="141"/>
    </location>
</feature>
<keyword evidence="2" id="KW-1133">Transmembrane helix</keyword>
<organism evidence="3 4">
    <name type="scientific">Cichlidogyrus casuarinus</name>
    <dbReference type="NCBI Taxonomy" id="1844966"/>
    <lineage>
        <taxon>Eukaryota</taxon>
        <taxon>Metazoa</taxon>
        <taxon>Spiralia</taxon>
        <taxon>Lophotrochozoa</taxon>
        <taxon>Platyhelminthes</taxon>
        <taxon>Monogenea</taxon>
        <taxon>Monopisthocotylea</taxon>
        <taxon>Dactylogyridea</taxon>
        <taxon>Ancyrocephalidae</taxon>
        <taxon>Cichlidogyrus</taxon>
    </lineage>
</organism>
<gene>
    <name evidence="3" type="ORF">Ciccas_005396</name>
</gene>
<dbReference type="Proteomes" id="UP001626550">
    <property type="component" value="Unassembled WGS sequence"/>
</dbReference>
<comment type="caution">
    <text evidence="3">The sequence shown here is derived from an EMBL/GenBank/DDBJ whole genome shotgun (WGS) entry which is preliminary data.</text>
</comment>
<keyword evidence="2" id="KW-0472">Membrane</keyword>
<feature type="transmembrane region" description="Helical" evidence="2">
    <location>
        <begin position="219"/>
        <end position="244"/>
    </location>
</feature>